<accession>A0A3R8TCR0</accession>
<name>A0A3R8TCR0_9BURK</name>
<organism evidence="2 3">
    <name type="scientific">Aquabacterium soli</name>
    <dbReference type="NCBI Taxonomy" id="2493092"/>
    <lineage>
        <taxon>Bacteria</taxon>
        <taxon>Pseudomonadati</taxon>
        <taxon>Pseudomonadota</taxon>
        <taxon>Betaproteobacteria</taxon>
        <taxon>Burkholderiales</taxon>
        <taxon>Aquabacterium</taxon>
    </lineage>
</organism>
<reference evidence="2 3" key="1">
    <citation type="submission" date="2018-12" db="EMBL/GenBank/DDBJ databases">
        <title>The whole draft genome of Aquabacterium sp. SJQ9.</title>
        <authorList>
            <person name="Sun L."/>
            <person name="Gao X."/>
            <person name="Chen W."/>
            <person name="Huang K."/>
        </authorList>
    </citation>
    <scope>NUCLEOTIDE SEQUENCE [LARGE SCALE GENOMIC DNA]</scope>
    <source>
        <strain evidence="2 3">SJQ9</strain>
    </source>
</reference>
<dbReference type="EMBL" id="RSED01000006">
    <property type="protein sequence ID" value="RRS04734.1"/>
    <property type="molecule type" value="Genomic_DNA"/>
</dbReference>
<sequence>MSENNTKAPQSHSNHGIGSRQRKPDESTYGFPNHEDGIQSGNLTGGENPEPFQPEEEKTAPSGPGSRNGNGMAGTQDSSR</sequence>
<evidence type="ECO:0000313" key="3">
    <source>
        <dbReference type="Proteomes" id="UP000269265"/>
    </source>
</evidence>
<dbReference type="Proteomes" id="UP000269265">
    <property type="component" value="Unassembled WGS sequence"/>
</dbReference>
<proteinExistence type="predicted"/>
<evidence type="ECO:0000313" key="2">
    <source>
        <dbReference type="EMBL" id="RRS04734.1"/>
    </source>
</evidence>
<protein>
    <submittedName>
        <fullName evidence="2">Uncharacterized protein</fullName>
    </submittedName>
</protein>
<feature type="compositionally biased region" description="Polar residues" evidence="1">
    <location>
        <begin position="1"/>
        <end position="16"/>
    </location>
</feature>
<evidence type="ECO:0000256" key="1">
    <source>
        <dbReference type="SAM" id="MobiDB-lite"/>
    </source>
</evidence>
<comment type="caution">
    <text evidence="2">The sequence shown here is derived from an EMBL/GenBank/DDBJ whole genome shotgun (WGS) entry which is preliminary data.</text>
</comment>
<feature type="region of interest" description="Disordered" evidence="1">
    <location>
        <begin position="1"/>
        <end position="80"/>
    </location>
</feature>
<gene>
    <name evidence="2" type="ORF">EIP75_09990</name>
</gene>
<keyword evidence="3" id="KW-1185">Reference proteome</keyword>
<dbReference type="AlphaFoldDB" id="A0A3R8TCR0"/>
<dbReference type="RefSeq" id="WP_125243108.1">
    <property type="nucleotide sequence ID" value="NZ_RSED01000006.1"/>
</dbReference>